<sequence length="59" mass="6529">IWDAIDSAYFLHRSWIVAVLGDMLGSAKLSRLGGHIAFLRDRFSLVQAARASIEKKAKA</sequence>
<feature type="non-terminal residue" evidence="1">
    <location>
        <position position="59"/>
    </location>
</feature>
<gene>
    <name evidence="1" type="ORF">FA13DRAFT_1585294</name>
</gene>
<protein>
    <submittedName>
        <fullName evidence="1">Uncharacterized protein</fullName>
    </submittedName>
</protein>
<dbReference type="EMBL" id="QPFP01000085">
    <property type="protein sequence ID" value="TEB22829.1"/>
    <property type="molecule type" value="Genomic_DNA"/>
</dbReference>
<dbReference type="AlphaFoldDB" id="A0A4Y7SNJ3"/>
<proteinExistence type="predicted"/>
<organism evidence="1 2">
    <name type="scientific">Coprinellus micaceus</name>
    <name type="common">Glistening ink-cap mushroom</name>
    <name type="synonym">Coprinus micaceus</name>
    <dbReference type="NCBI Taxonomy" id="71717"/>
    <lineage>
        <taxon>Eukaryota</taxon>
        <taxon>Fungi</taxon>
        <taxon>Dikarya</taxon>
        <taxon>Basidiomycota</taxon>
        <taxon>Agaricomycotina</taxon>
        <taxon>Agaricomycetes</taxon>
        <taxon>Agaricomycetidae</taxon>
        <taxon>Agaricales</taxon>
        <taxon>Agaricineae</taxon>
        <taxon>Psathyrellaceae</taxon>
        <taxon>Coprinellus</taxon>
    </lineage>
</organism>
<comment type="caution">
    <text evidence="1">The sequence shown here is derived from an EMBL/GenBank/DDBJ whole genome shotgun (WGS) entry which is preliminary data.</text>
</comment>
<accession>A0A4Y7SNJ3</accession>
<keyword evidence="2" id="KW-1185">Reference proteome</keyword>
<dbReference type="Proteomes" id="UP000298030">
    <property type="component" value="Unassembled WGS sequence"/>
</dbReference>
<reference evidence="1 2" key="1">
    <citation type="journal article" date="2019" name="Nat. Ecol. Evol.">
        <title>Megaphylogeny resolves global patterns of mushroom evolution.</title>
        <authorList>
            <person name="Varga T."/>
            <person name="Krizsan K."/>
            <person name="Foldi C."/>
            <person name="Dima B."/>
            <person name="Sanchez-Garcia M."/>
            <person name="Sanchez-Ramirez S."/>
            <person name="Szollosi G.J."/>
            <person name="Szarkandi J.G."/>
            <person name="Papp V."/>
            <person name="Albert L."/>
            <person name="Andreopoulos W."/>
            <person name="Angelini C."/>
            <person name="Antonin V."/>
            <person name="Barry K.W."/>
            <person name="Bougher N.L."/>
            <person name="Buchanan P."/>
            <person name="Buyck B."/>
            <person name="Bense V."/>
            <person name="Catcheside P."/>
            <person name="Chovatia M."/>
            <person name="Cooper J."/>
            <person name="Damon W."/>
            <person name="Desjardin D."/>
            <person name="Finy P."/>
            <person name="Geml J."/>
            <person name="Haridas S."/>
            <person name="Hughes K."/>
            <person name="Justo A."/>
            <person name="Karasinski D."/>
            <person name="Kautmanova I."/>
            <person name="Kiss B."/>
            <person name="Kocsube S."/>
            <person name="Kotiranta H."/>
            <person name="LaButti K.M."/>
            <person name="Lechner B.E."/>
            <person name="Liimatainen K."/>
            <person name="Lipzen A."/>
            <person name="Lukacs Z."/>
            <person name="Mihaltcheva S."/>
            <person name="Morgado L.N."/>
            <person name="Niskanen T."/>
            <person name="Noordeloos M.E."/>
            <person name="Ohm R.A."/>
            <person name="Ortiz-Santana B."/>
            <person name="Ovrebo C."/>
            <person name="Racz N."/>
            <person name="Riley R."/>
            <person name="Savchenko A."/>
            <person name="Shiryaev A."/>
            <person name="Soop K."/>
            <person name="Spirin V."/>
            <person name="Szebenyi C."/>
            <person name="Tomsovsky M."/>
            <person name="Tulloss R.E."/>
            <person name="Uehling J."/>
            <person name="Grigoriev I.V."/>
            <person name="Vagvolgyi C."/>
            <person name="Papp T."/>
            <person name="Martin F.M."/>
            <person name="Miettinen O."/>
            <person name="Hibbett D.S."/>
            <person name="Nagy L.G."/>
        </authorList>
    </citation>
    <scope>NUCLEOTIDE SEQUENCE [LARGE SCALE GENOMIC DNA]</scope>
    <source>
        <strain evidence="1 2">FP101781</strain>
    </source>
</reference>
<dbReference type="OrthoDB" id="3192097at2759"/>
<evidence type="ECO:0000313" key="2">
    <source>
        <dbReference type="Proteomes" id="UP000298030"/>
    </source>
</evidence>
<evidence type="ECO:0000313" key="1">
    <source>
        <dbReference type="EMBL" id="TEB22829.1"/>
    </source>
</evidence>
<feature type="non-terminal residue" evidence="1">
    <location>
        <position position="1"/>
    </location>
</feature>
<name>A0A4Y7SNJ3_COPMI</name>